<accession>A0A1H6H4H9</accession>
<evidence type="ECO:0000256" key="1">
    <source>
        <dbReference type="SAM" id="SignalP"/>
    </source>
</evidence>
<proteinExistence type="predicted"/>
<keyword evidence="1" id="KW-0732">Signal</keyword>
<name>A0A1H6H4H9_MAGFU</name>
<reference evidence="3" key="1">
    <citation type="submission" date="2016-10" db="EMBL/GenBank/DDBJ databases">
        <authorList>
            <person name="Varghese N."/>
            <person name="Submissions S."/>
        </authorList>
    </citation>
    <scope>NUCLEOTIDE SEQUENCE [LARGE SCALE GENOMIC DNA]</scope>
    <source>
        <strain evidence="3">DSM 13234</strain>
    </source>
</reference>
<evidence type="ECO:0000313" key="3">
    <source>
        <dbReference type="Proteomes" id="UP000182983"/>
    </source>
</evidence>
<evidence type="ECO:0008006" key="4">
    <source>
        <dbReference type="Google" id="ProtNLM"/>
    </source>
</evidence>
<dbReference type="PROSITE" id="PS51257">
    <property type="entry name" value="PROKAR_LIPOPROTEIN"/>
    <property type="match status" value="1"/>
</dbReference>
<gene>
    <name evidence="2" type="ORF">SAMN04244559_00797</name>
</gene>
<dbReference type="EMBL" id="FNWO01000002">
    <property type="protein sequence ID" value="SEH29058.1"/>
    <property type="molecule type" value="Genomic_DNA"/>
</dbReference>
<dbReference type="Proteomes" id="UP000182983">
    <property type="component" value="Unassembled WGS sequence"/>
</dbReference>
<dbReference type="RefSeq" id="WP_074765729.1">
    <property type="nucleotide sequence ID" value="NZ_FNWO01000002.1"/>
</dbReference>
<feature type="chain" id="PRO_5010169194" description="Lipoprotein" evidence="1">
    <location>
        <begin position="24"/>
        <end position="199"/>
    </location>
</feature>
<keyword evidence="3" id="KW-1185">Reference proteome</keyword>
<organism evidence="2 3">
    <name type="scientific">Magnetospirillum fulvum</name>
    <name type="common">Rhodospirillum fulvum</name>
    <dbReference type="NCBI Taxonomy" id="1082"/>
    <lineage>
        <taxon>Bacteria</taxon>
        <taxon>Pseudomonadati</taxon>
        <taxon>Pseudomonadota</taxon>
        <taxon>Alphaproteobacteria</taxon>
        <taxon>Rhodospirillales</taxon>
        <taxon>Rhodospirillaceae</taxon>
        <taxon>Magnetospirillum</taxon>
    </lineage>
</organism>
<feature type="signal peptide" evidence="1">
    <location>
        <begin position="1"/>
        <end position="23"/>
    </location>
</feature>
<protein>
    <recommendedName>
        <fullName evidence="4">Lipoprotein</fullName>
    </recommendedName>
</protein>
<dbReference type="AlphaFoldDB" id="A0A1H6H4H9"/>
<evidence type="ECO:0000313" key="2">
    <source>
        <dbReference type="EMBL" id="SEH29058.1"/>
    </source>
</evidence>
<sequence length="199" mass="22465">MRARHFRLAVALAAALAATACQNAPPMQKLPPISFADRQPFRLDVAELEILSDYQPPGRLPNIEHLMPVSPGAAIERWAQDRLRPMGQRDSGSARVVIRDARVVEVPLKTDTSISGAFKKEQEMRYDATLQVAVEILDARHMTVADVVATAQRSRTVPEGLTVNERERIQYDITDGLARDIDRQMEQLIRNYLGRWLIR</sequence>
<dbReference type="OrthoDB" id="8447133at2"/>